<sequence length="683" mass="76210">MSVSEATRKTAADQLAEFIASGEGNVTDVLEKMKAFKTDNGNIPQQLRNDNAGKYIGIWKEDEQGTSYIRDRQLMPEWVKWAGLNKIPVSTNKERLLLTGESVGRGSFYGNEYSPAIILQHILNSVAGHQGSEITDLAKSGMTPGEMLSLLENAQALKPSQVVIMAGNNFFYGLYDDFIHGSLPEPLAAGELSGRRLKAWIDEALDHQVHVLLQELHRMFVTAGIPVTFVIPAFNLAGWKVTQQESCTPALSGEDLLRWEQLLETARDAQAQGDHESLKKAAEALLALDASHPASYECLGEAALLQHQWTAARQYLETARDHTLLFRSVGKPRILSSVRNAILKYAPQYHIDTIDLNTLLAANAKNGIPGHDFFMDYCHMNMKGIRLCMVAVAVTILHQRGLQHISLDMLHSYAAEIAPPRDVNCMAHIYAAIHHAHNGQGNDNIMFHLKQAFSFSRELATVFCKSYITMVTYRLSSPLTREFMKILENTATCIEYYPEAAFHPRSGKLLDLALTDAMSNMLVEAGAIEPAATAALRLSEHAVELHRVVDLLEPAYSRSSYDNYPFPSNYYTARDIRSSFIFFTDARQSLHGEMICRCKHANNGALQLSVNGRSLLTQPLSKRWIPLSFTIDQSLLTTGMNRIDIIWEQQSIDSTDQIAENISDVITLLNPIRAEIHRFTISI</sequence>
<dbReference type="InterPro" id="IPR011990">
    <property type="entry name" value="TPR-like_helical_dom_sf"/>
</dbReference>
<dbReference type="RefSeq" id="WP_188091612.1">
    <property type="nucleotide sequence ID" value="NZ_JACVFC010000005.1"/>
</dbReference>
<proteinExistence type="predicted"/>
<dbReference type="InterPro" id="IPR036514">
    <property type="entry name" value="SGNH_hydro_sf"/>
</dbReference>
<dbReference type="EMBL" id="JACVFC010000005">
    <property type="protein sequence ID" value="MBC9934523.1"/>
    <property type="molecule type" value="Genomic_DNA"/>
</dbReference>
<gene>
    <name evidence="1" type="ORF">ICL07_29320</name>
</gene>
<accession>A0ABR7TVN4</accession>
<dbReference type="Proteomes" id="UP000659124">
    <property type="component" value="Unassembled WGS sequence"/>
</dbReference>
<organism evidence="1 2">
    <name type="scientific">Chitinophaga qingshengii</name>
    <dbReference type="NCBI Taxonomy" id="1569794"/>
    <lineage>
        <taxon>Bacteria</taxon>
        <taxon>Pseudomonadati</taxon>
        <taxon>Bacteroidota</taxon>
        <taxon>Chitinophagia</taxon>
        <taxon>Chitinophagales</taxon>
        <taxon>Chitinophagaceae</taxon>
        <taxon>Chitinophaga</taxon>
    </lineage>
</organism>
<evidence type="ECO:0000313" key="2">
    <source>
        <dbReference type="Proteomes" id="UP000659124"/>
    </source>
</evidence>
<comment type="caution">
    <text evidence="1">The sequence shown here is derived from an EMBL/GenBank/DDBJ whole genome shotgun (WGS) entry which is preliminary data.</text>
</comment>
<protein>
    <recommendedName>
        <fullName evidence="3">SGNH/GDSL hydrolase family protein</fullName>
    </recommendedName>
</protein>
<evidence type="ECO:0000313" key="1">
    <source>
        <dbReference type="EMBL" id="MBC9934523.1"/>
    </source>
</evidence>
<name>A0ABR7TVN4_9BACT</name>
<dbReference type="SUPFAM" id="SSF52266">
    <property type="entry name" value="SGNH hydrolase"/>
    <property type="match status" value="1"/>
</dbReference>
<dbReference type="Gene3D" id="3.40.50.1110">
    <property type="entry name" value="SGNH hydrolase"/>
    <property type="match status" value="1"/>
</dbReference>
<evidence type="ECO:0008006" key="3">
    <source>
        <dbReference type="Google" id="ProtNLM"/>
    </source>
</evidence>
<keyword evidence="2" id="KW-1185">Reference proteome</keyword>
<dbReference type="SUPFAM" id="SSF48452">
    <property type="entry name" value="TPR-like"/>
    <property type="match status" value="1"/>
</dbReference>
<reference evidence="1 2" key="1">
    <citation type="submission" date="2020-09" db="EMBL/GenBank/DDBJ databases">
        <title>Genome sequences of type strains of Chitinophaga qingshengii and Chitinophaga varians.</title>
        <authorList>
            <person name="Kittiwongwattana C."/>
        </authorList>
    </citation>
    <scope>NUCLEOTIDE SEQUENCE [LARGE SCALE GENOMIC DNA]</scope>
    <source>
        <strain evidence="1 2">JCM 30026</strain>
    </source>
</reference>